<dbReference type="EMBL" id="BGPR01000016">
    <property type="protein sequence ID" value="GBL78666.1"/>
    <property type="molecule type" value="Genomic_DNA"/>
</dbReference>
<organism evidence="1 2">
    <name type="scientific">Araneus ventricosus</name>
    <name type="common">Orbweaver spider</name>
    <name type="synonym">Epeira ventricosa</name>
    <dbReference type="NCBI Taxonomy" id="182803"/>
    <lineage>
        <taxon>Eukaryota</taxon>
        <taxon>Metazoa</taxon>
        <taxon>Ecdysozoa</taxon>
        <taxon>Arthropoda</taxon>
        <taxon>Chelicerata</taxon>
        <taxon>Arachnida</taxon>
        <taxon>Araneae</taxon>
        <taxon>Araneomorphae</taxon>
        <taxon>Entelegynae</taxon>
        <taxon>Araneoidea</taxon>
        <taxon>Araneidae</taxon>
        <taxon>Araneus</taxon>
    </lineage>
</organism>
<accession>A0A4Y2AHF6</accession>
<dbReference type="Proteomes" id="UP000499080">
    <property type="component" value="Unassembled WGS sequence"/>
</dbReference>
<sequence length="119" mass="13254">MLRALFTLATPLMASEGWKSHIMPWFHLPSLHHWMMIRLRIEGKACIKLQCKCLMCEVALSIGSMNRQGASVRALGSVYPCYAIDGERGVEKSHYAQVPFALVTPLDADQATDTGESLF</sequence>
<name>A0A4Y2AHF6_ARAVE</name>
<evidence type="ECO:0000313" key="1">
    <source>
        <dbReference type="EMBL" id="GBL78666.1"/>
    </source>
</evidence>
<protein>
    <submittedName>
        <fullName evidence="1">Uncharacterized protein</fullName>
    </submittedName>
</protein>
<reference evidence="1 2" key="1">
    <citation type="journal article" date="2019" name="Sci. Rep.">
        <title>Orb-weaving spider Araneus ventricosus genome elucidates the spidroin gene catalogue.</title>
        <authorList>
            <person name="Kono N."/>
            <person name="Nakamura H."/>
            <person name="Ohtoshi R."/>
            <person name="Moran D.A.P."/>
            <person name="Shinohara A."/>
            <person name="Yoshida Y."/>
            <person name="Fujiwara M."/>
            <person name="Mori M."/>
            <person name="Tomita M."/>
            <person name="Arakawa K."/>
        </authorList>
    </citation>
    <scope>NUCLEOTIDE SEQUENCE [LARGE SCALE GENOMIC DNA]</scope>
</reference>
<keyword evidence="2" id="KW-1185">Reference proteome</keyword>
<evidence type="ECO:0000313" key="2">
    <source>
        <dbReference type="Proteomes" id="UP000499080"/>
    </source>
</evidence>
<comment type="caution">
    <text evidence="1">The sequence shown here is derived from an EMBL/GenBank/DDBJ whole genome shotgun (WGS) entry which is preliminary data.</text>
</comment>
<dbReference type="AlphaFoldDB" id="A0A4Y2AHF6"/>
<gene>
    <name evidence="1" type="ORF">AVEN_65238_1</name>
</gene>
<proteinExistence type="predicted"/>